<name>B3PMX1_META1</name>
<dbReference type="RefSeq" id="WP_012498330.1">
    <property type="nucleotide sequence ID" value="NC_011025.1"/>
</dbReference>
<reference evidence="2 3" key="1">
    <citation type="journal article" date="2008" name="Infect. Immun.">
        <title>Genome of Mycoplasma arthritidis.</title>
        <authorList>
            <person name="Dybvig K."/>
            <person name="Zuhua C."/>
            <person name="Lao P."/>
            <person name="Jordan D.S."/>
            <person name="French C.T."/>
            <person name="Tu A.H."/>
            <person name="Loraine A.E."/>
        </authorList>
    </citation>
    <scope>NUCLEOTIDE SEQUENCE [LARGE SCALE GENOMIC DNA]</scope>
    <source>
        <strain evidence="2 3">158L3-1</strain>
    </source>
</reference>
<organism evidence="2 3">
    <name type="scientific">Metamycoplasma arthritidis (strain 158L3-1)</name>
    <name type="common">Mycoplasma arthritidis</name>
    <dbReference type="NCBI Taxonomy" id="243272"/>
    <lineage>
        <taxon>Bacteria</taxon>
        <taxon>Bacillati</taxon>
        <taxon>Mycoplasmatota</taxon>
        <taxon>Mycoplasmoidales</taxon>
        <taxon>Metamycoplasmataceae</taxon>
        <taxon>Metamycoplasma</taxon>
    </lineage>
</organism>
<feature type="region of interest" description="Disordered" evidence="1">
    <location>
        <begin position="132"/>
        <end position="161"/>
    </location>
</feature>
<dbReference type="HOGENOM" id="CLU_628247_0_0_14"/>
<keyword evidence="3" id="KW-1185">Reference proteome</keyword>
<dbReference type="STRING" id="243272.MARTH_orf570"/>
<sequence length="436" mass="50162">MKIKTSITMLSIPILCSLPMISCVEHTLKNSEAISENKLTSVALQDFNAITNSNSNEVLFKRYVEDTNGVKYLVVVYKNGGYSLINKTTQVIQEVSPTSKMLNNYNDDKYELKYKGFGQFDYYKKERDCRSCGLKDSEKSPGNGKGRPTQPIEQPKDPWHRTGKMINAPYEVEHSWWFKLANGKKIGYTSGSWTSPYDPNTKDRRSSATPGYYSENGVCGYIGVGTLLMYNEIFKKAGYFNDFEYKNYVAQNKLEFYNRPSFSNIQNSFPDLNPQFLKNLYERTWFSQGIDRWWQLSQIVDAALTFKKGLNYEKVGQYSIFGDPFYWIEKRKQPLIFAGYYGATFDANGKLEGRPSAHIVTVYGAYNPTRFLCNLNWTSNEDNQLILNMDTYTHGMYFGLISNDGPSEKLRTYFEYKGKKYTGPEFGKVLSNLGMF</sequence>
<gene>
    <name evidence="2" type="ordered locus">MARTH_orf570</name>
</gene>
<dbReference type="KEGG" id="mat:MARTH_orf570"/>
<evidence type="ECO:0000313" key="3">
    <source>
        <dbReference type="Proteomes" id="UP000008812"/>
    </source>
</evidence>
<proteinExistence type="predicted"/>
<dbReference type="EMBL" id="CP001047">
    <property type="protein sequence ID" value="ACF07373.1"/>
    <property type="molecule type" value="Genomic_DNA"/>
</dbReference>
<accession>B3PMX1</accession>
<dbReference type="AlphaFoldDB" id="B3PMX1"/>
<evidence type="ECO:0000256" key="1">
    <source>
        <dbReference type="SAM" id="MobiDB-lite"/>
    </source>
</evidence>
<protein>
    <submittedName>
        <fullName evidence="2">Hypothetical membrane protein</fullName>
    </submittedName>
</protein>
<dbReference type="NCBIfam" id="NF045837">
    <property type="entry name" value="Mplas_Cys_pep"/>
    <property type="match status" value="1"/>
</dbReference>
<dbReference type="Proteomes" id="UP000008812">
    <property type="component" value="Chromosome"/>
</dbReference>
<evidence type="ECO:0000313" key="2">
    <source>
        <dbReference type="EMBL" id="ACF07373.1"/>
    </source>
</evidence>
<dbReference type="InterPro" id="IPR054779">
    <property type="entry name" value="Cys_pept_put_mycoplasmatota"/>
</dbReference>